<sequence>MREPQEQPRGKGEPEERSGSCAIGGRVFSGAVPLASDGRQRRGLPPHPSPFPGSRDLTDRASGTSDRPRAAGTRPQRWERANAYAPFRHVTEEHGRYEPYYTA</sequence>
<gene>
    <name evidence="1" type="ORF">HPB47_012131</name>
</gene>
<accession>A0AC60NUD9</accession>
<proteinExistence type="predicted"/>
<dbReference type="Proteomes" id="UP000805193">
    <property type="component" value="Unassembled WGS sequence"/>
</dbReference>
<keyword evidence="2" id="KW-1185">Reference proteome</keyword>
<name>A0AC60NUD9_IXOPE</name>
<organism evidence="1 2">
    <name type="scientific">Ixodes persulcatus</name>
    <name type="common">Taiga tick</name>
    <dbReference type="NCBI Taxonomy" id="34615"/>
    <lineage>
        <taxon>Eukaryota</taxon>
        <taxon>Metazoa</taxon>
        <taxon>Ecdysozoa</taxon>
        <taxon>Arthropoda</taxon>
        <taxon>Chelicerata</taxon>
        <taxon>Arachnida</taxon>
        <taxon>Acari</taxon>
        <taxon>Parasitiformes</taxon>
        <taxon>Ixodida</taxon>
        <taxon>Ixodoidea</taxon>
        <taxon>Ixodidae</taxon>
        <taxon>Ixodinae</taxon>
        <taxon>Ixodes</taxon>
    </lineage>
</organism>
<evidence type="ECO:0000313" key="2">
    <source>
        <dbReference type="Proteomes" id="UP000805193"/>
    </source>
</evidence>
<evidence type="ECO:0000313" key="1">
    <source>
        <dbReference type="EMBL" id="KAG0410755.1"/>
    </source>
</evidence>
<protein>
    <submittedName>
        <fullName evidence="1">Uncharacterized protein</fullName>
    </submittedName>
</protein>
<reference evidence="1 2" key="1">
    <citation type="journal article" date="2020" name="Cell">
        <title>Large-Scale Comparative Analyses of Tick Genomes Elucidate Their Genetic Diversity and Vector Capacities.</title>
        <authorList>
            <consortium name="Tick Genome and Microbiome Consortium (TIGMIC)"/>
            <person name="Jia N."/>
            <person name="Wang J."/>
            <person name="Shi W."/>
            <person name="Du L."/>
            <person name="Sun Y."/>
            <person name="Zhan W."/>
            <person name="Jiang J.F."/>
            <person name="Wang Q."/>
            <person name="Zhang B."/>
            <person name="Ji P."/>
            <person name="Bell-Sakyi L."/>
            <person name="Cui X.M."/>
            <person name="Yuan T.T."/>
            <person name="Jiang B.G."/>
            <person name="Yang W.F."/>
            <person name="Lam T.T."/>
            <person name="Chang Q.C."/>
            <person name="Ding S.J."/>
            <person name="Wang X.J."/>
            <person name="Zhu J.G."/>
            <person name="Ruan X.D."/>
            <person name="Zhao L."/>
            <person name="Wei J.T."/>
            <person name="Ye R.Z."/>
            <person name="Que T.C."/>
            <person name="Du C.H."/>
            <person name="Zhou Y.H."/>
            <person name="Cheng J.X."/>
            <person name="Dai P.F."/>
            <person name="Guo W.B."/>
            <person name="Han X.H."/>
            <person name="Huang E.J."/>
            <person name="Li L.F."/>
            <person name="Wei W."/>
            <person name="Gao Y.C."/>
            <person name="Liu J.Z."/>
            <person name="Shao H.Z."/>
            <person name="Wang X."/>
            <person name="Wang C.C."/>
            <person name="Yang T.C."/>
            <person name="Huo Q.B."/>
            <person name="Li W."/>
            <person name="Chen H.Y."/>
            <person name="Chen S.E."/>
            <person name="Zhou L.G."/>
            <person name="Ni X.B."/>
            <person name="Tian J.H."/>
            <person name="Sheng Y."/>
            <person name="Liu T."/>
            <person name="Pan Y.S."/>
            <person name="Xia L.Y."/>
            <person name="Li J."/>
            <person name="Zhao F."/>
            <person name="Cao W.C."/>
        </authorList>
    </citation>
    <scope>NUCLEOTIDE SEQUENCE [LARGE SCALE GENOMIC DNA]</scope>
    <source>
        <strain evidence="1">Iper-2018</strain>
    </source>
</reference>
<comment type="caution">
    <text evidence="1">The sequence shown here is derived from an EMBL/GenBank/DDBJ whole genome shotgun (WGS) entry which is preliminary data.</text>
</comment>
<dbReference type="EMBL" id="JABSTQ010011493">
    <property type="protein sequence ID" value="KAG0410755.1"/>
    <property type="molecule type" value="Genomic_DNA"/>
</dbReference>